<feature type="non-terminal residue" evidence="7">
    <location>
        <position position="563"/>
    </location>
</feature>
<comment type="similarity">
    <text evidence="1">Belongs to the CATSPERD family.</text>
</comment>
<dbReference type="Proteomes" id="UP001488838">
    <property type="component" value="Unassembled WGS sequence"/>
</dbReference>
<evidence type="ECO:0000259" key="5">
    <source>
        <dbReference type="Pfam" id="PF22844"/>
    </source>
</evidence>
<dbReference type="Pfam" id="PF22849">
    <property type="entry name" value="CATSPERE_Ig-like"/>
    <property type="match status" value="1"/>
</dbReference>
<dbReference type="AlphaFoldDB" id="A0AAW0IMF2"/>
<dbReference type="InterPro" id="IPR053817">
    <property type="entry name" value="CATSPERE_NTD2"/>
</dbReference>
<feature type="domain" description="CATSPERE beta-propeller" evidence="5">
    <location>
        <begin position="112"/>
        <end position="460"/>
    </location>
</feature>
<evidence type="ECO:0000313" key="8">
    <source>
        <dbReference type="Proteomes" id="UP001488838"/>
    </source>
</evidence>
<keyword evidence="8" id="KW-1185">Reference proteome</keyword>
<feature type="domain" description="CATSPERE second N-terminal" evidence="4">
    <location>
        <begin position="2"/>
        <end position="69"/>
    </location>
</feature>
<dbReference type="GO" id="GO:0036128">
    <property type="term" value="C:CatSper complex"/>
    <property type="evidence" value="ECO:0007669"/>
    <property type="project" value="InterPro"/>
</dbReference>
<dbReference type="EMBL" id="JBBHLL010000114">
    <property type="protein sequence ID" value="KAK7815308.1"/>
    <property type="molecule type" value="Genomic_DNA"/>
</dbReference>
<evidence type="ECO:0000313" key="7">
    <source>
        <dbReference type="EMBL" id="KAK7815308.1"/>
    </source>
</evidence>
<dbReference type="InterPro" id="IPR028751">
    <property type="entry name" value="CATSPERD/E"/>
</dbReference>
<dbReference type="PANTHER" id="PTHR33722:SF3">
    <property type="entry name" value="CATION CHANNEL SPERM-ASSOCIATED AUXILIARY SUBUNIT EPSILON"/>
    <property type="match status" value="1"/>
</dbReference>
<protein>
    <recommendedName>
        <fullName evidence="9">Catsper channel auxiliary subunit epsilon</fullName>
    </recommendedName>
</protein>
<name>A0AAW0IMF2_MYOGA</name>
<keyword evidence="3" id="KW-0325">Glycoprotein</keyword>
<reference evidence="7 8" key="1">
    <citation type="journal article" date="2023" name="bioRxiv">
        <title>Conserved and derived expression patterns and positive selection on dental genes reveal complex evolutionary context of ever-growing rodent molars.</title>
        <authorList>
            <person name="Calamari Z.T."/>
            <person name="Song A."/>
            <person name="Cohen E."/>
            <person name="Akter M."/>
            <person name="Roy R.D."/>
            <person name="Hallikas O."/>
            <person name="Christensen M.M."/>
            <person name="Li P."/>
            <person name="Marangoni P."/>
            <person name="Jernvall J."/>
            <person name="Klein O.D."/>
        </authorList>
    </citation>
    <scope>NUCLEOTIDE SEQUENCE [LARGE SCALE GENOMIC DNA]</scope>
    <source>
        <strain evidence="7">V071</strain>
    </source>
</reference>
<evidence type="ECO:0000256" key="1">
    <source>
        <dbReference type="ARBA" id="ARBA00010246"/>
    </source>
</evidence>
<feature type="non-terminal residue" evidence="7">
    <location>
        <position position="1"/>
    </location>
</feature>
<evidence type="ECO:0000259" key="4">
    <source>
        <dbReference type="Pfam" id="PF22843"/>
    </source>
</evidence>
<dbReference type="GO" id="GO:0030317">
    <property type="term" value="P:flagellated sperm motility"/>
    <property type="evidence" value="ECO:0007669"/>
    <property type="project" value="TreeGrafter"/>
</dbReference>
<dbReference type="InterPro" id="IPR053815">
    <property type="entry name" value="CATSPERE_Ig-like"/>
</dbReference>
<keyword evidence="2" id="KW-0732">Signal</keyword>
<dbReference type="Pfam" id="PF22844">
    <property type="entry name" value="Beta-prop_CATSPERE"/>
    <property type="match status" value="1"/>
</dbReference>
<dbReference type="GO" id="GO:0048240">
    <property type="term" value="P:sperm capacitation"/>
    <property type="evidence" value="ECO:0007669"/>
    <property type="project" value="TreeGrafter"/>
</dbReference>
<evidence type="ECO:0000259" key="6">
    <source>
        <dbReference type="Pfam" id="PF22849"/>
    </source>
</evidence>
<dbReference type="PANTHER" id="PTHR33722">
    <property type="entry name" value="CATION CHANNEL SPERM-ASSOCIATED PROTEIN SUBUNIT DELTA-RELATED"/>
    <property type="match status" value="1"/>
</dbReference>
<evidence type="ECO:0000256" key="3">
    <source>
        <dbReference type="ARBA" id="ARBA00023180"/>
    </source>
</evidence>
<dbReference type="InterPro" id="IPR053816">
    <property type="entry name" value="CATSPERE_beta-prop"/>
</dbReference>
<sequence>TVTIWVYDPESSSKEELEWYAQKPSLNSKILTNLLNTLGQYPHIGTIVKRITYKSSDLSSEGTWTVTVPMSSDDVVKEIRGTTVAFQDCFVANRKFILTHPLRIFTLGQGELPLTVPAGKPMLTAAGICVVTYSLVVTEDETFITYDAFLTWTRIRVPPGIMTDAERHNISGVAAFEGALIFITNGSLYLKTTKSFRKLGMEDSAPETGVLGISRRKWCKLRYLFKNSRRRSVMAVWTKSEVYLGYPTYKYAKVLDVPKLKAMLNFSKNDQVEMQYATYTWHSMELAVLISYCSLCTTTKIILLLLYNEDSPKWILQNLQLEVPVDRTLTAYFLYAAPPDVILWDAHSVYYFYKNFTISGILTAESGEINLSKLSAGSKIHSVNTGETGSVLVKMENSVIFYFMSDVTNAIKLPTWVNTTVKTALFMNQFTQFYMLYYSDQYGPQPHSYPLDLEVQSTSYKAQLRCPYVAFQHNIFSQFYTIDKGERLTFWTQLVYPENTGLNIAVEYYGPKIVTWTQEVSYEIASGFSTKSMLTTFFQEANYELADNYFKLQKKNMGLMLVQ</sequence>
<dbReference type="Pfam" id="PF22843">
    <property type="entry name" value="CATSPERE_NTD2"/>
    <property type="match status" value="1"/>
</dbReference>
<organism evidence="7 8">
    <name type="scientific">Myodes glareolus</name>
    <name type="common">Bank vole</name>
    <name type="synonym">Clethrionomys glareolus</name>
    <dbReference type="NCBI Taxonomy" id="447135"/>
    <lineage>
        <taxon>Eukaryota</taxon>
        <taxon>Metazoa</taxon>
        <taxon>Chordata</taxon>
        <taxon>Craniata</taxon>
        <taxon>Vertebrata</taxon>
        <taxon>Euteleostomi</taxon>
        <taxon>Mammalia</taxon>
        <taxon>Eutheria</taxon>
        <taxon>Euarchontoglires</taxon>
        <taxon>Glires</taxon>
        <taxon>Rodentia</taxon>
        <taxon>Myomorpha</taxon>
        <taxon>Muroidea</taxon>
        <taxon>Cricetidae</taxon>
        <taxon>Arvicolinae</taxon>
        <taxon>Myodes</taxon>
    </lineage>
</organism>
<proteinExistence type="inferred from homology"/>
<dbReference type="GO" id="GO:0097228">
    <property type="term" value="C:sperm principal piece"/>
    <property type="evidence" value="ECO:0007669"/>
    <property type="project" value="TreeGrafter"/>
</dbReference>
<comment type="caution">
    <text evidence="7">The sequence shown here is derived from an EMBL/GenBank/DDBJ whole genome shotgun (WGS) entry which is preliminary data.</text>
</comment>
<gene>
    <name evidence="7" type="ORF">U0070_019152</name>
</gene>
<evidence type="ECO:0000256" key="2">
    <source>
        <dbReference type="ARBA" id="ARBA00022729"/>
    </source>
</evidence>
<accession>A0AAW0IMF2</accession>
<feature type="domain" description="CATSPERE Ig-like" evidence="6">
    <location>
        <begin position="470"/>
        <end position="563"/>
    </location>
</feature>
<evidence type="ECO:0008006" key="9">
    <source>
        <dbReference type="Google" id="ProtNLM"/>
    </source>
</evidence>